<dbReference type="Pfam" id="PF04892">
    <property type="entry name" value="VanZ"/>
    <property type="match status" value="1"/>
</dbReference>
<evidence type="ECO:0000259" key="2">
    <source>
        <dbReference type="Pfam" id="PF04892"/>
    </source>
</evidence>
<feature type="transmembrane region" description="Helical" evidence="1">
    <location>
        <begin position="76"/>
        <end position="97"/>
    </location>
</feature>
<feature type="domain" description="VanZ-like" evidence="2">
    <location>
        <begin position="48"/>
        <end position="122"/>
    </location>
</feature>
<name>A0A7C2K0X2_9PLAN</name>
<dbReference type="EMBL" id="DSOK01000245">
    <property type="protein sequence ID" value="HEN15503.1"/>
    <property type="molecule type" value="Genomic_DNA"/>
</dbReference>
<reference evidence="3" key="1">
    <citation type="journal article" date="2020" name="mSystems">
        <title>Genome- and Community-Level Interaction Insights into Carbon Utilization and Element Cycling Functions of Hydrothermarchaeota in Hydrothermal Sediment.</title>
        <authorList>
            <person name="Zhou Z."/>
            <person name="Liu Y."/>
            <person name="Xu W."/>
            <person name="Pan J."/>
            <person name="Luo Z.H."/>
            <person name="Li M."/>
        </authorList>
    </citation>
    <scope>NUCLEOTIDE SEQUENCE [LARGE SCALE GENOMIC DNA]</scope>
    <source>
        <strain evidence="3">SpSt-339</strain>
    </source>
</reference>
<sequence>MTLTARRKSLSSRKLLWLFACGVYITAMFIGTHVPLDMRGLTRDNNDKLLHFAGYAGLGFLVATGLLLRTTRRGQFVWASLAILLWAWVDELTQPFVGRTADIYDWLADAAGCSVGMLVAWTLVRLFRAPPRRVVPRRPALDGVPAMESESA</sequence>
<protein>
    <recommendedName>
        <fullName evidence="2">VanZ-like domain-containing protein</fullName>
    </recommendedName>
</protein>
<dbReference type="NCBIfam" id="NF037970">
    <property type="entry name" value="vanZ_1"/>
    <property type="match status" value="1"/>
</dbReference>
<dbReference type="AlphaFoldDB" id="A0A7C2K0X2"/>
<accession>A0A7C2K0X2</accession>
<comment type="caution">
    <text evidence="3">The sequence shown here is derived from an EMBL/GenBank/DDBJ whole genome shotgun (WGS) entry which is preliminary data.</text>
</comment>
<feature type="transmembrane region" description="Helical" evidence="1">
    <location>
        <begin position="103"/>
        <end position="124"/>
    </location>
</feature>
<gene>
    <name evidence="3" type="ORF">ENQ76_08560</name>
</gene>
<proteinExistence type="predicted"/>
<feature type="transmembrane region" description="Helical" evidence="1">
    <location>
        <begin position="15"/>
        <end position="34"/>
    </location>
</feature>
<organism evidence="3">
    <name type="scientific">Schlesneria paludicola</name>
    <dbReference type="NCBI Taxonomy" id="360056"/>
    <lineage>
        <taxon>Bacteria</taxon>
        <taxon>Pseudomonadati</taxon>
        <taxon>Planctomycetota</taxon>
        <taxon>Planctomycetia</taxon>
        <taxon>Planctomycetales</taxon>
        <taxon>Planctomycetaceae</taxon>
        <taxon>Schlesneria</taxon>
    </lineage>
</organism>
<evidence type="ECO:0000313" key="3">
    <source>
        <dbReference type="EMBL" id="HEN15503.1"/>
    </source>
</evidence>
<keyword evidence="1" id="KW-0812">Transmembrane</keyword>
<dbReference type="PANTHER" id="PTHR28008">
    <property type="entry name" value="DOMAIN PROTEIN, PUTATIVE (AFU_ORTHOLOGUE AFUA_3G10980)-RELATED"/>
    <property type="match status" value="1"/>
</dbReference>
<evidence type="ECO:0000256" key="1">
    <source>
        <dbReference type="SAM" id="Phobius"/>
    </source>
</evidence>
<keyword evidence="1" id="KW-0472">Membrane</keyword>
<dbReference type="InterPro" id="IPR006976">
    <property type="entry name" value="VanZ-like"/>
</dbReference>
<keyword evidence="1" id="KW-1133">Transmembrane helix</keyword>
<feature type="transmembrane region" description="Helical" evidence="1">
    <location>
        <begin position="49"/>
        <end position="69"/>
    </location>
</feature>
<dbReference type="PANTHER" id="PTHR28008:SF1">
    <property type="entry name" value="DOMAIN PROTEIN, PUTATIVE (AFU_ORTHOLOGUE AFUA_3G10980)-RELATED"/>
    <property type="match status" value="1"/>
</dbReference>